<dbReference type="Gene3D" id="3.40.50.2300">
    <property type="match status" value="1"/>
</dbReference>
<feature type="modified residue" description="4-aspartylphosphate" evidence="1">
    <location>
        <position position="64"/>
    </location>
</feature>
<dbReference type="PROSITE" id="PS50110">
    <property type="entry name" value="RESPONSE_REGULATORY"/>
    <property type="match status" value="1"/>
</dbReference>
<dbReference type="AlphaFoldDB" id="A0A088B320"/>
<dbReference type="PANTHER" id="PTHR44520">
    <property type="entry name" value="RESPONSE REGULATOR RCP1-RELATED"/>
    <property type="match status" value="1"/>
</dbReference>
<accession>A0A088B320</accession>
<keyword evidence="3" id="KW-0614">Plasmid</keyword>
<dbReference type="RefSeq" id="WP_092045648.1">
    <property type="nucleotide sequence ID" value="NZ_JX627580.1"/>
</dbReference>
<proteinExistence type="predicted"/>
<dbReference type="SUPFAM" id="SSF52172">
    <property type="entry name" value="CheY-like"/>
    <property type="match status" value="1"/>
</dbReference>
<gene>
    <name evidence="3" type="ORF">MOC_1p0098</name>
</gene>
<evidence type="ECO:0000259" key="2">
    <source>
        <dbReference type="PROSITE" id="PS50110"/>
    </source>
</evidence>
<dbReference type="InterPro" id="IPR011006">
    <property type="entry name" value="CheY-like_superfamily"/>
</dbReference>
<dbReference type="EMBL" id="JX627580">
    <property type="protein sequence ID" value="AGO88336.1"/>
    <property type="molecule type" value="Genomic_DNA"/>
</dbReference>
<dbReference type="Pfam" id="PF00072">
    <property type="entry name" value="Response_reg"/>
    <property type="match status" value="1"/>
</dbReference>
<dbReference type="InterPro" id="IPR052893">
    <property type="entry name" value="TCS_response_regulator"/>
</dbReference>
<keyword evidence="1" id="KW-0597">Phosphoprotein</keyword>
<evidence type="ECO:0000256" key="1">
    <source>
        <dbReference type="PROSITE-ProRule" id="PRU00169"/>
    </source>
</evidence>
<feature type="domain" description="Response regulatory" evidence="2">
    <location>
        <begin position="6"/>
        <end position="131"/>
    </location>
</feature>
<organism evidence="3">
    <name type="scientific">Methylobacterium oryzae CBMB20</name>
    <dbReference type="NCBI Taxonomy" id="693986"/>
    <lineage>
        <taxon>Bacteria</taxon>
        <taxon>Pseudomonadati</taxon>
        <taxon>Pseudomonadota</taxon>
        <taxon>Alphaproteobacteria</taxon>
        <taxon>Hyphomicrobiales</taxon>
        <taxon>Methylobacteriaceae</taxon>
        <taxon>Methylobacterium</taxon>
    </lineage>
</organism>
<dbReference type="SMART" id="SM00448">
    <property type="entry name" value="REC"/>
    <property type="match status" value="1"/>
</dbReference>
<sequence length="141" mass="15831">MGSTVNILLVDDDEVDVQGLKRAFKKSKIGNPITVARDGVEALEILRGENGHTKLPRPHLILLDLNMPRMNGIEFLEAIRADQDLRSAVVFMITTSKADEDRMRAYGHNVAGYIVKRDPANTFMEAVALLEHYWKVVEFPA</sequence>
<dbReference type="InterPro" id="IPR001789">
    <property type="entry name" value="Sig_transdc_resp-reg_receiver"/>
</dbReference>
<dbReference type="GO" id="GO:0000160">
    <property type="term" value="P:phosphorelay signal transduction system"/>
    <property type="evidence" value="ECO:0007669"/>
    <property type="project" value="InterPro"/>
</dbReference>
<dbReference type="CDD" id="cd17557">
    <property type="entry name" value="REC_Rcp-like"/>
    <property type="match status" value="1"/>
</dbReference>
<reference evidence="3" key="1">
    <citation type="journal article" date="2014" name="PLoS ONE">
        <title>Genome Information of Methylobacterium oryzae, a Plant-Probiotic Methylotroph in the Phyllosphere.</title>
        <authorList>
            <person name="Kwak M.J."/>
            <person name="Jeong H."/>
            <person name="Madhaiyan M."/>
            <person name="Lee Y."/>
            <person name="Sa T.M."/>
            <person name="Oh T.K."/>
            <person name="Kim J.F."/>
        </authorList>
    </citation>
    <scope>NUCLEOTIDE SEQUENCE</scope>
    <source>
        <strain evidence="3">CBMB20</strain>
        <plasmid evidence="3">pMOC1</plasmid>
    </source>
</reference>
<geneLocation type="plasmid" evidence="3">
    <name>pMOC1</name>
</geneLocation>
<evidence type="ECO:0000313" key="3">
    <source>
        <dbReference type="EMBL" id="AGO88336.1"/>
    </source>
</evidence>
<protein>
    <submittedName>
        <fullName evidence="3">Response regulator receiver protein</fullName>
    </submittedName>
</protein>
<dbReference type="PANTHER" id="PTHR44520:SF2">
    <property type="entry name" value="RESPONSE REGULATOR RCP1"/>
    <property type="match status" value="1"/>
</dbReference>
<name>A0A088B320_9HYPH</name>